<protein>
    <recommendedName>
        <fullName evidence="8">HTTM-like domain-containing protein</fullName>
    </recommendedName>
</protein>
<evidence type="ECO:0000259" key="8">
    <source>
        <dbReference type="SMART" id="SM00752"/>
    </source>
</evidence>
<dbReference type="InterPro" id="IPR053935">
    <property type="entry name" value="VKGC_lumenal_dom"/>
</dbReference>
<dbReference type="GO" id="GO:0008488">
    <property type="term" value="F:gamma-glutamyl carboxylase activity"/>
    <property type="evidence" value="ECO:0007669"/>
    <property type="project" value="InterPro"/>
</dbReference>
<dbReference type="Pfam" id="PF05090">
    <property type="entry name" value="HTTM"/>
    <property type="match status" value="1"/>
</dbReference>
<dbReference type="PANTHER" id="PTHR12639:SF7">
    <property type="entry name" value="HTTM DOMAIN-CONTAINING PROTEIN"/>
    <property type="match status" value="1"/>
</dbReference>
<organism evidence="9 10">
    <name type="scientific">Phaeodactylibacter xiamenensis</name>
    <dbReference type="NCBI Taxonomy" id="1524460"/>
    <lineage>
        <taxon>Bacteria</taxon>
        <taxon>Pseudomonadati</taxon>
        <taxon>Bacteroidota</taxon>
        <taxon>Saprospiria</taxon>
        <taxon>Saprospirales</taxon>
        <taxon>Haliscomenobacteraceae</taxon>
        <taxon>Phaeodactylibacter</taxon>
    </lineage>
</organism>
<dbReference type="RefSeq" id="WP_044221323.1">
    <property type="nucleotide sequence ID" value="NZ_JBKAGJ010000020.1"/>
</dbReference>
<sequence>MQRLFQPVDIASLILLRIIFGILGFADVFGTWIYYHMMKGAFDTEGFQFKYYGFEWVQPLPEPFMSVLLLSICACAILVMLGKWYRISATLFAFGFTYTYFLEKAHYLNHGYLFCWISFLMIFLPVDRQLSLDVKKNPDLRSDTVPYWCLFIPQFLMGVVYFFGGIAKLNSDWLHAIPLKQWIGYRADHPLIGFLLEQEWMAYFMAYGGLLLDLFVVFFLVFRKTRPWAFAAVLFFHFMNLLVFSIGIFPFLSVTLTALYFAPDFPRRFMRWLADRWDWLKKQQRAWISRMQTSTEKIPLWQAAPRNRTVILSGLGVLMAVHLLLPLRHHLYPGDVAWTEEGHRYSWRMMLRSKIGFGKFKVVNQDTGEETIVRPRDYLSERQERKLYTHPDMILQFAHFLEKEFEAEGQEVAVYANIRCKLNYRDYHDYIDPEQDLTQLKWSFWAPSDWILPE</sequence>
<dbReference type="Proteomes" id="UP000029736">
    <property type="component" value="Unassembled WGS sequence"/>
</dbReference>
<evidence type="ECO:0000313" key="10">
    <source>
        <dbReference type="Proteomes" id="UP000029736"/>
    </source>
</evidence>
<evidence type="ECO:0000256" key="6">
    <source>
        <dbReference type="ARBA" id="ARBA00023239"/>
    </source>
</evidence>
<proteinExistence type="predicted"/>
<feature type="transmembrane region" description="Helical" evidence="7">
    <location>
        <begin position="107"/>
        <end position="126"/>
    </location>
</feature>
<evidence type="ECO:0000256" key="4">
    <source>
        <dbReference type="ARBA" id="ARBA00023136"/>
    </source>
</evidence>
<evidence type="ECO:0000256" key="7">
    <source>
        <dbReference type="SAM" id="Phobius"/>
    </source>
</evidence>
<feature type="transmembrane region" description="Helical" evidence="7">
    <location>
        <begin position="147"/>
        <end position="167"/>
    </location>
</feature>
<keyword evidence="4 7" id="KW-0472">Membrane</keyword>
<dbReference type="SMART" id="SM00752">
    <property type="entry name" value="HTTM"/>
    <property type="match status" value="1"/>
</dbReference>
<name>A0A098S935_9BACT</name>
<evidence type="ECO:0000256" key="5">
    <source>
        <dbReference type="ARBA" id="ARBA00023157"/>
    </source>
</evidence>
<dbReference type="InterPro" id="IPR053934">
    <property type="entry name" value="HTTM_dom"/>
</dbReference>
<dbReference type="GO" id="GO:0019842">
    <property type="term" value="F:vitamin binding"/>
    <property type="evidence" value="ECO:0007669"/>
    <property type="project" value="TreeGrafter"/>
</dbReference>
<dbReference type="AlphaFoldDB" id="A0A098S935"/>
<dbReference type="PANTHER" id="PTHR12639">
    <property type="entry name" value="VITAMIN K-DEPENDENT GAMMA-CARBOXYLASE"/>
    <property type="match status" value="1"/>
</dbReference>
<evidence type="ECO:0000313" key="9">
    <source>
        <dbReference type="EMBL" id="KGE87602.1"/>
    </source>
</evidence>
<evidence type="ECO:0000256" key="1">
    <source>
        <dbReference type="ARBA" id="ARBA00004127"/>
    </source>
</evidence>
<accession>A0A098S935</accession>
<dbReference type="Pfam" id="PF22777">
    <property type="entry name" value="VKGC_lumenal_dom"/>
    <property type="match status" value="1"/>
</dbReference>
<keyword evidence="10" id="KW-1185">Reference proteome</keyword>
<feature type="transmembrane region" description="Helical" evidence="7">
    <location>
        <begin position="63"/>
        <end position="79"/>
    </location>
</feature>
<comment type="subcellular location">
    <subcellularLocation>
        <location evidence="1">Endomembrane system</location>
        <topology evidence="1">Multi-pass membrane protein</topology>
    </subcellularLocation>
</comment>
<feature type="transmembrane region" description="Helical" evidence="7">
    <location>
        <begin position="229"/>
        <end position="262"/>
    </location>
</feature>
<feature type="transmembrane region" description="Helical" evidence="7">
    <location>
        <begin position="84"/>
        <end position="101"/>
    </location>
</feature>
<gene>
    <name evidence="9" type="ORF">IX84_13705</name>
</gene>
<dbReference type="GO" id="GO:0012505">
    <property type="term" value="C:endomembrane system"/>
    <property type="evidence" value="ECO:0007669"/>
    <property type="project" value="UniProtKB-SubCell"/>
</dbReference>
<dbReference type="InterPro" id="IPR007782">
    <property type="entry name" value="VKG_COase"/>
</dbReference>
<feature type="transmembrane region" description="Helical" evidence="7">
    <location>
        <begin position="200"/>
        <end position="222"/>
    </location>
</feature>
<evidence type="ECO:0000256" key="2">
    <source>
        <dbReference type="ARBA" id="ARBA00022692"/>
    </source>
</evidence>
<evidence type="ECO:0000256" key="3">
    <source>
        <dbReference type="ARBA" id="ARBA00022989"/>
    </source>
</evidence>
<feature type="transmembrane region" description="Helical" evidence="7">
    <location>
        <begin position="12"/>
        <end position="35"/>
    </location>
</feature>
<dbReference type="STRING" id="1524460.IX84_13705"/>
<keyword evidence="6" id="KW-0456">Lyase</keyword>
<dbReference type="EMBL" id="JPOS01000034">
    <property type="protein sequence ID" value="KGE87602.1"/>
    <property type="molecule type" value="Genomic_DNA"/>
</dbReference>
<reference evidence="9 10" key="1">
    <citation type="journal article" date="2014" name="Int. J. Syst. Evol. Microbiol.">
        <title>Phaeodactylibacter xiamenensis gen. nov., sp. nov., a member of the family Saprospiraceae isolated from the marine alga Phaeodactylum tricornutum.</title>
        <authorList>
            <person name="Chen Z.Jr."/>
            <person name="Lei X."/>
            <person name="Lai Q."/>
            <person name="Li Y."/>
            <person name="Zhang B."/>
            <person name="Zhang J."/>
            <person name="Zhang H."/>
            <person name="Yang L."/>
            <person name="Zheng W."/>
            <person name="Tian Y."/>
            <person name="Yu Z."/>
            <person name="Xu H.Jr."/>
            <person name="Zheng T."/>
        </authorList>
    </citation>
    <scope>NUCLEOTIDE SEQUENCE [LARGE SCALE GENOMIC DNA]</scope>
    <source>
        <strain evidence="9 10">KD52</strain>
    </source>
</reference>
<keyword evidence="3 7" id="KW-1133">Transmembrane helix</keyword>
<keyword evidence="2 7" id="KW-0812">Transmembrane</keyword>
<feature type="domain" description="HTTM-like" evidence="8">
    <location>
        <begin position="5"/>
        <end position="265"/>
    </location>
</feature>
<keyword evidence="5" id="KW-1015">Disulfide bond</keyword>
<comment type="caution">
    <text evidence="9">The sequence shown here is derived from an EMBL/GenBank/DDBJ whole genome shotgun (WGS) entry which is preliminary data.</text>
</comment>
<dbReference type="OrthoDB" id="341137at2"/>
<dbReference type="InterPro" id="IPR011020">
    <property type="entry name" value="HTTM-like"/>
</dbReference>